<dbReference type="PANTHER" id="PTHR35841">
    <property type="entry name" value="PHOSPHONATES-BINDING PERIPLASMIC PROTEIN"/>
    <property type="match status" value="1"/>
</dbReference>
<dbReference type="SUPFAM" id="SSF53850">
    <property type="entry name" value="Periplasmic binding protein-like II"/>
    <property type="match status" value="1"/>
</dbReference>
<dbReference type="AlphaFoldDB" id="A0A2W5TBG7"/>
<proteinExistence type="predicted"/>
<sequence length="268" mass="28888">MTRPARTSVRFALPSTLGPGAQERATQLQQLLTTALGRETEVVVGATYEQLARELLAGKVDAAWAPPFVCARIEAMGVRVLVRGVRNGASVYRAALLTKASSTLTVPQLKGTTAAWTDRDSVGGYLLPMAWLREQGLDPLKLFATQHFVGSYRQALEAVLSGKAEVTSVFAPAGRAGQADATGVGELWPEKQNEFRVLGFTDEAPNDGVAVSMSAPAQVVTELEKTLLSLQQSEAGQQLLRDCFHAERFELAPRMGYRALYRVALASL</sequence>
<accession>A0A2W5TBG7</accession>
<organism evidence="1 2">
    <name type="scientific">Archangium gephyra</name>
    <dbReference type="NCBI Taxonomy" id="48"/>
    <lineage>
        <taxon>Bacteria</taxon>
        <taxon>Pseudomonadati</taxon>
        <taxon>Myxococcota</taxon>
        <taxon>Myxococcia</taxon>
        <taxon>Myxococcales</taxon>
        <taxon>Cystobacterineae</taxon>
        <taxon>Archangiaceae</taxon>
        <taxon>Archangium</taxon>
    </lineage>
</organism>
<comment type="caution">
    <text evidence="1">The sequence shown here is derived from an EMBL/GenBank/DDBJ whole genome shotgun (WGS) entry which is preliminary data.</text>
</comment>
<dbReference type="Proteomes" id="UP000249061">
    <property type="component" value="Unassembled WGS sequence"/>
</dbReference>
<dbReference type="Gene3D" id="3.40.190.10">
    <property type="entry name" value="Periplasmic binding protein-like II"/>
    <property type="match status" value="2"/>
</dbReference>
<gene>
    <name evidence="1" type="ORF">DI536_14875</name>
</gene>
<reference evidence="1 2" key="1">
    <citation type="submission" date="2017-08" db="EMBL/GenBank/DDBJ databases">
        <title>Infants hospitalized years apart are colonized by the same room-sourced microbial strains.</title>
        <authorList>
            <person name="Brooks B."/>
            <person name="Olm M.R."/>
            <person name="Firek B.A."/>
            <person name="Baker R."/>
            <person name="Thomas B.C."/>
            <person name="Morowitz M.J."/>
            <person name="Banfield J.F."/>
        </authorList>
    </citation>
    <scope>NUCLEOTIDE SEQUENCE [LARGE SCALE GENOMIC DNA]</scope>
    <source>
        <strain evidence="1">S2_003_000_R2_14</strain>
    </source>
</reference>
<name>A0A2W5TBG7_9BACT</name>
<dbReference type="Pfam" id="PF12974">
    <property type="entry name" value="Phosphonate-bd"/>
    <property type="match status" value="1"/>
</dbReference>
<dbReference type="EMBL" id="QFQP01000011">
    <property type="protein sequence ID" value="PZR12839.1"/>
    <property type="molecule type" value="Genomic_DNA"/>
</dbReference>
<evidence type="ECO:0000313" key="2">
    <source>
        <dbReference type="Proteomes" id="UP000249061"/>
    </source>
</evidence>
<protein>
    <submittedName>
        <fullName evidence="1">Phosphonate ABC transporter substrate-binding protein</fullName>
    </submittedName>
</protein>
<dbReference type="PANTHER" id="PTHR35841:SF1">
    <property type="entry name" value="PHOSPHONATES-BINDING PERIPLASMIC PROTEIN"/>
    <property type="match status" value="1"/>
</dbReference>
<evidence type="ECO:0000313" key="1">
    <source>
        <dbReference type="EMBL" id="PZR12839.1"/>
    </source>
</evidence>